<dbReference type="NCBIfam" id="TIGR01216">
    <property type="entry name" value="ATP_synt_epsi"/>
    <property type="match status" value="1"/>
</dbReference>
<evidence type="ECO:0000256" key="7">
    <source>
        <dbReference type="ARBA" id="ARBA00023310"/>
    </source>
</evidence>
<comment type="function">
    <text evidence="8">Produces ATP from ADP in the presence of a proton gradient across the membrane.</text>
</comment>
<name>A0A934KGZ2_9BACT</name>
<dbReference type="CDD" id="cd12152">
    <property type="entry name" value="F1-ATPase_delta"/>
    <property type="match status" value="1"/>
</dbReference>
<comment type="subunit">
    <text evidence="8 9">F-type ATPases have 2 components, CF(1) - the catalytic core - and CF(0) - the membrane proton channel. CF(1) has five subunits: alpha(3), beta(3), gamma(1), delta(1), epsilon(1). CF(0) has three main subunits: a, b and c.</text>
</comment>
<dbReference type="Proteomes" id="UP000614410">
    <property type="component" value="Unassembled WGS sequence"/>
</dbReference>
<dbReference type="InterPro" id="IPR020547">
    <property type="entry name" value="ATP_synth_F1_esu_C"/>
</dbReference>
<evidence type="ECO:0000313" key="14">
    <source>
        <dbReference type="Proteomes" id="UP000614410"/>
    </source>
</evidence>
<comment type="caution">
    <text evidence="13">The sequence shown here is derived from an EMBL/GenBank/DDBJ whole genome shotgun (WGS) entry which is preliminary data.</text>
</comment>
<evidence type="ECO:0000256" key="6">
    <source>
        <dbReference type="ARBA" id="ARBA00023196"/>
    </source>
</evidence>
<dbReference type="PANTHER" id="PTHR13822:SF10">
    <property type="entry name" value="ATP SYNTHASE EPSILON CHAIN, CHLOROPLASTIC"/>
    <property type="match status" value="1"/>
</dbReference>
<dbReference type="InterPro" id="IPR036794">
    <property type="entry name" value="ATP_F1_dsu/esu_C_sf"/>
</dbReference>
<proteinExistence type="inferred from homology"/>
<evidence type="ECO:0000259" key="11">
    <source>
        <dbReference type="Pfam" id="PF00401"/>
    </source>
</evidence>
<dbReference type="GO" id="GO:0005886">
    <property type="term" value="C:plasma membrane"/>
    <property type="evidence" value="ECO:0007669"/>
    <property type="project" value="UniProtKB-SubCell"/>
</dbReference>
<evidence type="ECO:0000256" key="10">
    <source>
        <dbReference type="SAM" id="MobiDB-lite"/>
    </source>
</evidence>
<dbReference type="Pfam" id="PF02823">
    <property type="entry name" value="ATP-synt_DE_N"/>
    <property type="match status" value="1"/>
</dbReference>
<evidence type="ECO:0000256" key="9">
    <source>
        <dbReference type="RuleBase" id="RU003656"/>
    </source>
</evidence>
<dbReference type="PANTHER" id="PTHR13822">
    <property type="entry name" value="ATP SYNTHASE DELTA/EPSILON CHAIN"/>
    <property type="match status" value="1"/>
</dbReference>
<feature type="region of interest" description="Disordered" evidence="10">
    <location>
        <begin position="89"/>
        <end position="111"/>
    </location>
</feature>
<evidence type="ECO:0000256" key="3">
    <source>
        <dbReference type="ARBA" id="ARBA00022448"/>
    </source>
</evidence>
<keyword evidence="8" id="KW-1003">Cell membrane</keyword>
<evidence type="ECO:0000256" key="2">
    <source>
        <dbReference type="ARBA" id="ARBA00005712"/>
    </source>
</evidence>
<comment type="subcellular location">
    <subcellularLocation>
        <location evidence="1 8">Cell membrane</location>
        <topology evidence="1 8">Peripheral membrane protein</topology>
    </subcellularLocation>
</comment>
<dbReference type="InterPro" id="IPR001469">
    <property type="entry name" value="ATP_synth_F1_dsu/esu"/>
</dbReference>
<evidence type="ECO:0000256" key="5">
    <source>
        <dbReference type="ARBA" id="ARBA00023136"/>
    </source>
</evidence>
<reference evidence="13 14" key="1">
    <citation type="submission" date="2020-10" db="EMBL/GenBank/DDBJ databases">
        <title>Ca. Dormibacterota MAGs.</title>
        <authorList>
            <person name="Montgomery K."/>
        </authorList>
    </citation>
    <scope>NUCLEOTIDE SEQUENCE [LARGE SCALE GENOMIC DNA]</scope>
    <source>
        <strain evidence="13">Mitchell_Peninsula_5</strain>
    </source>
</reference>
<evidence type="ECO:0000256" key="4">
    <source>
        <dbReference type="ARBA" id="ARBA00023065"/>
    </source>
</evidence>
<dbReference type="InterPro" id="IPR036771">
    <property type="entry name" value="ATPsynth_dsu/esu_N"/>
</dbReference>
<dbReference type="Gene3D" id="2.60.15.10">
    <property type="entry name" value="F0F1 ATP synthase delta/epsilon subunit, N-terminal"/>
    <property type="match status" value="1"/>
</dbReference>
<keyword evidence="3 8" id="KW-0813">Transport</keyword>
<feature type="domain" description="ATP synthase epsilon subunit C-terminal" evidence="11">
    <location>
        <begin position="86"/>
        <end position="128"/>
    </location>
</feature>
<dbReference type="InterPro" id="IPR020546">
    <property type="entry name" value="ATP_synth_F1_dsu/esu_N"/>
</dbReference>
<gene>
    <name evidence="8" type="primary">atpC</name>
    <name evidence="13" type="ORF">JF887_13405</name>
</gene>
<dbReference type="EMBL" id="JAEKNN010000062">
    <property type="protein sequence ID" value="MBJ7610409.1"/>
    <property type="molecule type" value="Genomic_DNA"/>
</dbReference>
<dbReference type="AlphaFoldDB" id="A0A934KGZ2"/>
<keyword evidence="8" id="KW-0375">Hydrogen ion transport</keyword>
<dbReference type="SUPFAM" id="SSF51344">
    <property type="entry name" value="Epsilon subunit of F1F0-ATP synthase N-terminal domain"/>
    <property type="match status" value="1"/>
</dbReference>
<dbReference type="HAMAP" id="MF_00530">
    <property type="entry name" value="ATP_synth_epsil_bac"/>
    <property type="match status" value="1"/>
</dbReference>
<keyword evidence="4 8" id="KW-0406">Ion transport</keyword>
<dbReference type="GO" id="GO:0046933">
    <property type="term" value="F:proton-transporting ATP synthase activity, rotational mechanism"/>
    <property type="evidence" value="ECO:0007669"/>
    <property type="project" value="UniProtKB-UniRule"/>
</dbReference>
<evidence type="ECO:0000256" key="1">
    <source>
        <dbReference type="ARBA" id="ARBA00004202"/>
    </source>
</evidence>
<sequence length="141" mass="15514">MAKLQVELVTAEGRVLSEEADFIKLPGLGGDLGVLPQHIPLLTPLRTGEVMVRNEGQEQFLFVAGGFVEVLPDRVVILADVAERAEDIDEAGAEEARRSAQEALAQEPGDPEAAVALERAMFRLRVAEVRRHPGRRERRPE</sequence>
<dbReference type="Pfam" id="PF00401">
    <property type="entry name" value="ATP-synt_DE"/>
    <property type="match status" value="1"/>
</dbReference>
<keyword evidence="7 8" id="KW-0066">ATP synthesis</keyword>
<dbReference type="GO" id="GO:0045259">
    <property type="term" value="C:proton-transporting ATP synthase complex"/>
    <property type="evidence" value="ECO:0007669"/>
    <property type="project" value="UniProtKB-KW"/>
</dbReference>
<comment type="similarity">
    <text evidence="2 8 9">Belongs to the ATPase epsilon chain family.</text>
</comment>
<dbReference type="NCBIfam" id="NF009980">
    <property type="entry name" value="PRK13446.1"/>
    <property type="match status" value="1"/>
</dbReference>
<protein>
    <recommendedName>
        <fullName evidence="8">ATP synthase epsilon chain</fullName>
    </recommendedName>
    <alternativeName>
        <fullName evidence="8">ATP synthase F1 sector epsilon subunit</fullName>
    </alternativeName>
    <alternativeName>
        <fullName evidence="8">F-ATPase epsilon subunit</fullName>
    </alternativeName>
</protein>
<evidence type="ECO:0000256" key="8">
    <source>
        <dbReference type="HAMAP-Rule" id="MF_00530"/>
    </source>
</evidence>
<organism evidence="13 14">
    <name type="scientific">Candidatus Amunia macphersoniae</name>
    <dbReference type="NCBI Taxonomy" id="3127014"/>
    <lineage>
        <taxon>Bacteria</taxon>
        <taxon>Bacillati</taxon>
        <taxon>Candidatus Dormiibacterota</taxon>
        <taxon>Candidatus Dormibacteria</taxon>
        <taxon>Candidatus Aeolococcales</taxon>
        <taxon>Candidatus Aeolococcaceae</taxon>
        <taxon>Candidatus Amunia</taxon>
    </lineage>
</organism>
<evidence type="ECO:0000259" key="12">
    <source>
        <dbReference type="Pfam" id="PF02823"/>
    </source>
</evidence>
<keyword evidence="5 8" id="KW-0472">Membrane</keyword>
<feature type="domain" description="ATP synthase F1 complex delta/epsilon subunit N-terminal" evidence="12">
    <location>
        <begin position="4"/>
        <end position="82"/>
    </location>
</feature>
<accession>A0A934KGZ2</accession>
<dbReference type="SUPFAM" id="SSF46604">
    <property type="entry name" value="Epsilon subunit of F1F0-ATP synthase C-terminal domain"/>
    <property type="match status" value="1"/>
</dbReference>
<evidence type="ECO:0000313" key="13">
    <source>
        <dbReference type="EMBL" id="MBJ7610409.1"/>
    </source>
</evidence>
<dbReference type="GO" id="GO:0005524">
    <property type="term" value="F:ATP binding"/>
    <property type="evidence" value="ECO:0007669"/>
    <property type="project" value="UniProtKB-UniRule"/>
</dbReference>
<keyword evidence="6 8" id="KW-0139">CF(1)</keyword>